<name>A0A6I2UJF2_9FIRM</name>
<gene>
    <name evidence="1" type="ORF">FYJ84_12105</name>
</gene>
<organism evidence="1 2">
    <name type="scientific">Anaerovibrio slackiae</name>
    <dbReference type="NCBI Taxonomy" id="2652309"/>
    <lineage>
        <taxon>Bacteria</taxon>
        <taxon>Bacillati</taxon>
        <taxon>Bacillota</taxon>
        <taxon>Negativicutes</taxon>
        <taxon>Selenomonadales</taxon>
        <taxon>Selenomonadaceae</taxon>
        <taxon>Anaerovibrio</taxon>
    </lineage>
</organism>
<evidence type="ECO:0000313" key="2">
    <source>
        <dbReference type="Proteomes" id="UP000433181"/>
    </source>
</evidence>
<keyword evidence="2" id="KW-1185">Reference proteome</keyword>
<evidence type="ECO:0008006" key="3">
    <source>
        <dbReference type="Google" id="ProtNLM"/>
    </source>
</evidence>
<dbReference type="EMBL" id="VUNR01000031">
    <property type="protein sequence ID" value="MSU09720.1"/>
    <property type="molecule type" value="Genomic_DNA"/>
</dbReference>
<sequence length="306" mass="35474">MMGLTDGKRMKYSVKDTVFRDMFSKKKYLIQLYNSLHPEDKTITQADLEIVTLQSILLNGIYNDLGFMVRGKQLMILVEAQSTWSANIVIRALIYLMSTYQDYFNANQIQLYGSHKVEMPKPELYVIYTGDKGNHPDVLSLKDEFFPDTDCCIDAKVKMIYLQDSDDIIDQYIGFCRVCNEQVALNGRTLKAVKEIIRICRDRNLLREYLSERETEVEEIMLTLFDQEHVWNIERNNIRAAALAEGRVEGLELGITQGRSEGIWENKTQTVLKMFRRNMPVEDIADISELSVEEVKDILKNASFQH</sequence>
<dbReference type="AlphaFoldDB" id="A0A6I2UJF2"/>
<dbReference type="Proteomes" id="UP000433181">
    <property type="component" value="Unassembled WGS sequence"/>
</dbReference>
<proteinExistence type="predicted"/>
<comment type="caution">
    <text evidence="1">The sequence shown here is derived from an EMBL/GenBank/DDBJ whole genome shotgun (WGS) entry which is preliminary data.</text>
</comment>
<evidence type="ECO:0000313" key="1">
    <source>
        <dbReference type="EMBL" id="MSU09720.1"/>
    </source>
</evidence>
<reference evidence="1 2" key="1">
    <citation type="submission" date="2019-08" db="EMBL/GenBank/DDBJ databases">
        <title>In-depth cultivation of the pig gut microbiome towards novel bacterial diversity and tailored functional studies.</title>
        <authorList>
            <person name="Wylensek D."/>
            <person name="Hitch T.C.A."/>
            <person name="Clavel T."/>
        </authorList>
    </citation>
    <scope>NUCLEOTIDE SEQUENCE [LARGE SCALE GENOMIC DNA]</scope>
    <source>
        <strain evidence="1 2">WCA-693-APC-5D-A</strain>
    </source>
</reference>
<protein>
    <recommendedName>
        <fullName evidence="3">Transposase (putative) YhgA-like domain-containing protein</fullName>
    </recommendedName>
</protein>
<accession>A0A6I2UJF2</accession>